<name>A0A919YL34_9BACL</name>
<dbReference type="Proteomes" id="UP000683139">
    <property type="component" value="Unassembled WGS sequence"/>
</dbReference>
<comment type="caution">
    <text evidence="1">The sequence shown here is derived from an EMBL/GenBank/DDBJ whole genome shotgun (WGS) entry which is preliminary data.</text>
</comment>
<dbReference type="AlphaFoldDB" id="A0A919YL34"/>
<sequence length="303" mass="34393">MDKRFSRNAMLFSTLFLVMLVFAVAAFFFGLNLGSKKMEQKYAHLMEPETPASEYVYQQQDLVTFYLTVYSPYREFQLSWTEALGKIANDEISNVASLYREIEGQASKKAEEAASFNLQHAGLLGQAQQSYIRSLNQFEKVASALQRKKAESYEDIINTLQNNESYIAAVSQALTGQEHFYNSMLQWGASIDPNIPSEIDKNVNISFEAWSDYPLLVKNEIIASYVLDKKIFADYLPHDLTGSIDHFIASGQAESMEISSVADVITLLLNTSAVRPGDYNLHRSKLYTEEFLPQIPFFYPKVD</sequence>
<protein>
    <submittedName>
        <fullName evidence="1">Uncharacterized protein</fullName>
    </submittedName>
</protein>
<gene>
    <name evidence="1" type="ORF">J40TS1_08170</name>
</gene>
<proteinExistence type="predicted"/>
<evidence type="ECO:0000313" key="2">
    <source>
        <dbReference type="Proteomes" id="UP000683139"/>
    </source>
</evidence>
<organism evidence="1 2">
    <name type="scientific">Paenibacillus montaniterrae</name>
    <dbReference type="NCBI Taxonomy" id="429341"/>
    <lineage>
        <taxon>Bacteria</taxon>
        <taxon>Bacillati</taxon>
        <taxon>Bacillota</taxon>
        <taxon>Bacilli</taxon>
        <taxon>Bacillales</taxon>
        <taxon>Paenibacillaceae</taxon>
        <taxon>Paenibacillus</taxon>
    </lineage>
</organism>
<accession>A0A919YL34</accession>
<reference evidence="1" key="1">
    <citation type="submission" date="2021-03" db="EMBL/GenBank/DDBJ databases">
        <title>Antimicrobial resistance genes in bacteria isolated from Japanese honey, and their potential for conferring macrolide and lincosamide resistance in the American foulbrood pathogen Paenibacillus larvae.</title>
        <authorList>
            <person name="Okamoto M."/>
            <person name="Kumagai M."/>
            <person name="Kanamori H."/>
            <person name="Takamatsu D."/>
        </authorList>
    </citation>
    <scope>NUCLEOTIDE SEQUENCE</scope>
    <source>
        <strain evidence="1">J40TS1</strain>
    </source>
</reference>
<dbReference type="RefSeq" id="WP_213513368.1">
    <property type="nucleotide sequence ID" value="NZ_BOSE01000001.1"/>
</dbReference>
<keyword evidence="2" id="KW-1185">Reference proteome</keyword>
<evidence type="ECO:0000313" key="1">
    <source>
        <dbReference type="EMBL" id="GIP15175.1"/>
    </source>
</evidence>
<dbReference type="EMBL" id="BOSE01000001">
    <property type="protein sequence ID" value="GIP15175.1"/>
    <property type="molecule type" value="Genomic_DNA"/>
</dbReference>